<dbReference type="Gene3D" id="1.10.10.10">
    <property type="entry name" value="Winged helix-like DNA-binding domain superfamily/Winged helix DNA-binding domain"/>
    <property type="match status" value="1"/>
</dbReference>
<comment type="caution">
    <text evidence="3">The sequence shown here is derived from an EMBL/GenBank/DDBJ whole genome shotgun (WGS) entry which is preliminary data.</text>
</comment>
<accession>A0A3D9XR20</accession>
<dbReference type="InterPro" id="IPR039420">
    <property type="entry name" value="WalR-like"/>
</dbReference>
<protein>
    <submittedName>
        <fullName evidence="3">Regulatory LuxR family protein</fullName>
    </submittedName>
</protein>
<dbReference type="GO" id="GO:0006355">
    <property type="term" value="P:regulation of DNA-templated transcription"/>
    <property type="evidence" value="ECO:0007669"/>
    <property type="project" value="InterPro"/>
</dbReference>
<dbReference type="Proteomes" id="UP000256941">
    <property type="component" value="Unassembled WGS sequence"/>
</dbReference>
<dbReference type="PROSITE" id="PS00622">
    <property type="entry name" value="HTH_LUXR_1"/>
    <property type="match status" value="1"/>
</dbReference>
<dbReference type="PANTHER" id="PTHR43214">
    <property type="entry name" value="TWO-COMPONENT RESPONSE REGULATOR"/>
    <property type="match status" value="1"/>
</dbReference>
<keyword evidence="5" id="KW-1185">Reference proteome</keyword>
<sequence>MNMASCDGVSSEIRTLSGRPARGTAEVLFVGTQCNFSHSLISVTSQELGHITVAAALSFDDFRSLSELTGERPTLLVLDEPTMRGLTEEDRTYLLALNDVALAIAFCTGAFGRACYEDAELRRRAASILPLNIRLDVWLSVIKLVAHGGNYIFPEIMSSAGVAMPAAVPDELGLTQRQQDVLRLVADGQSNKRIALSLGLSVHTVKLHLRNASLRLGAHNRTEAAMRYRALRS</sequence>
<dbReference type="SUPFAM" id="SSF46894">
    <property type="entry name" value="C-terminal effector domain of the bipartite response regulators"/>
    <property type="match status" value="1"/>
</dbReference>
<dbReference type="PRINTS" id="PR00038">
    <property type="entry name" value="HTHLUXR"/>
</dbReference>
<evidence type="ECO:0000259" key="2">
    <source>
        <dbReference type="PROSITE" id="PS50043"/>
    </source>
</evidence>
<organism evidence="3 6">
    <name type="scientific">Paracoccus versutus</name>
    <name type="common">Thiobacillus versutus</name>
    <dbReference type="NCBI Taxonomy" id="34007"/>
    <lineage>
        <taxon>Bacteria</taxon>
        <taxon>Pseudomonadati</taxon>
        <taxon>Pseudomonadota</taxon>
        <taxon>Alphaproteobacteria</taxon>
        <taxon>Rhodobacterales</taxon>
        <taxon>Paracoccaceae</taxon>
        <taxon>Paracoccus</taxon>
    </lineage>
</organism>
<dbReference type="InterPro" id="IPR016032">
    <property type="entry name" value="Sig_transdc_resp-reg_C-effctor"/>
</dbReference>
<feature type="domain" description="HTH luxR-type" evidence="2">
    <location>
        <begin position="166"/>
        <end position="232"/>
    </location>
</feature>
<dbReference type="OrthoDB" id="9810375at2"/>
<proteinExistence type="predicted"/>
<name>A0A369U3B1_PARVE</name>
<accession>A0A369U3B1</accession>
<dbReference type="Proteomes" id="UP000256794">
    <property type="component" value="Unassembled WGS sequence"/>
</dbReference>
<keyword evidence="1" id="KW-0238">DNA-binding</keyword>
<dbReference type="PANTHER" id="PTHR43214:SF42">
    <property type="entry name" value="TRANSCRIPTIONAL REGULATORY PROTEIN DESR"/>
    <property type="match status" value="1"/>
</dbReference>
<gene>
    <name evidence="4" type="ORF">ATH84_1002285</name>
    <name evidence="3" type="ORF">BDD41_1383</name>
</gene>
<dbReference type="EMBL" id="QUMX01000002">
    <property type="protein sequence ID" value="REG55837.1"/>
    <property type="molecule type" value="Genomic_DNA"/>
</dbReference>
<evidence type="ECO:0000313" key="3">
    <source>
        <dbReference type="EMBL" id="REF72887.1"/>
    </source>
</evidence>
<dbReference type="EMBL" id="QTUJ01000001">
    <property type="protein sequence ID" value="REF72887.1"/>
    <property type="molecule type" value="Genomic_DNA"/>
</dbReference>
<dbReference type="AlphaFoldDB" id="A0A369U3B1"/>
<dbReference type="PROSITE" id="PS50043">
    <property type="entry name" value="HTH_LUXR_2"/>
    <property type="match status" value="1"/>
</dbReference>
<evidence type="ECO:0000313" key="5">
    <source>
        <dbReference type="Proteomes" id="UP000256794"/>
    </source>
</evidence>
<evidence type="ECO:0000313" key="6">
    <source>
        <dbReference type="Proteomes" id="UP000256941"/>
    </source>
</evidence>
<evidence type="ECO:0000313" key="4">
    <source>
        <dbReference type="EMBL" id="REG55837.1"/>
    </source>
</evidence>
<dbReference type="CDD" id="cd06170">
    <property type="entry name" value="LuxR_C_like"/>
    <property type="match status" value="1"/>
</dbReference>
<dbReference type="InterPro" id="IPR000792">
    <property type="entry name" value="Tscrpt_reg_LuxR_C"/>
</dbReference>
<reference evidence="5 6" key="1">
    <citation type="submission" date="2018-08" db="EMBL/GenBank/DDBJ databases">
        <title>Genomic Encyclopedia of Archaeal and Bacterial Type Strains, Phase II (KMG-II): from individual species to whole genera.</title>
        <authorList>
            <person name="Goeker M."/>
        </authorList>
    </citation>
    <scope>NUCLEOTIDE SEQUENCE [LARGE SCALE GENOMIC DNA]</scope>
    <source>
        <strain evidence="3 6">DSM 17099</strain>
        <strain evidence="4 5">DSM 582</strain>
    </source>
</reference>
<evidence type="ECO:0000256" key="1">
    <source>
        <dbReference type="ARBA" id="ARBA00023125"/>
    </source>
</evidence>
<dbReference type="Pfam" id="PF00196">
    <property type="entry name" value="GerE"/>
    <property type="match status" value="1"/>
</dbReference>
<dbReference type="SMART" id="SM00421">
    <property type="entry name" value="HTH_LUXR"/>
    <property type="match status" value="1"/>
</dbReference>
<dbReference type="GO" id="GO:0003677">
    <property type="term" value="F:DNA binding"/>
    <property type="evidence" value="ECO:0007669"/>
    <property type="project" value="UniProtKB-KW"/>
</dbReference>
<dbReference type="InterPro" id="IPR036388">
    <property type="entry name" value="WH-like_DNA-bd_sf"/>
</dbReference>